<dbReference type="RefSeq" id="WP_341402702.1">
    <property type="nucleotide sequence ID" value="NZ_JBBUKT010000001.1"/>
</dbReference>
<protein>
    <submittedName>
        <fullName evidence="2">YcxB family protein</fullName>
    </submittedName>
</protein>
<evidence type="ECO:0000313" key="2">
    <source>
        <dbReference type="EMBL" id="MEK7949283.1"/>
    </source>
</evidence>
<comment type="caution">
    <text evidence="2">The sequence shown here is derived from an EMBL/GenBank/DDBJ whole genome shotgun (WGS) entry which is preliminary data.</text>
</comment>
<dbReference type="EMBL" id="JBBUKT010000001">
    <property type="protein sequence ID" value="MEK7949283.1"/>
    <property type="molecule type" value="Genomic_DNA"/>
</dbReference>
<accession>A0ABU9ANY7</accession>
<reference evidence="2 3" key="1">
    <citation type="submission" date="2024-04" db="EMBL/GenBank/DDBJ databases">
        <title>Luteolibacter sp. isolated from soil.</title>
        <authorList>
            <person name="An J."/>
        </authorList>
    </citation>
    <scope>NUCLEOTIDE SEQUENCE [LARGE SCALE GENOMIC DNA]</scope>
    <source>
        <strain evidence="2 3">Y139</strain>
    </source>
</reference>
<gene>
    <name evidence="2" type="ORF">WKV53_02175</name>
</gene>
<keyword evidence="1" id="KW-0472">Membrane</keyword>
<keyword evidence="3" id="KW-1185">Reference proteome</keyword>
<dbReference type="Proteomes" id="UP001371305">
    <property type="component" value="Unassembled WGS sequence"/>
</dbReference>
<sequence>MSFTYQPVFRDYLTLSRHVLWAQLKLAIILGGVVTLGALIQPFAAWYLVKQSNPEAHIEIGLMNVAIPLLALLFAVSIHASIKKRWNKLEALRATVEYEFEDLGLNVRSGLNRSFIEWKQFAHTEVTKHHILLKTVPGAYFYFPKFVVPNLEELLRFLAGKIPVKGA</sequence>
<name>A0ABU9ANY7_9BACT</name>
<evidence type="ECO:0000313" key="3">
    <source>
        <dbReference type="Proteomes" id="UP001371305"/>
    </source>
</evidence>
<keyword evidence="1" id="KW-0812">Transmembrane</keyword>
<feature type="transmembrane region" description="Helical" evidence="1">
    <location>
        <begin position="26"/>
        <end position="49"/>
    </location>
</feature>
<organism evidence="2 3">
    <name type="scientific">Luteolibacter soli</name>
    <dbReference type="NCBI Taxonomy" id="3135280"/>
    <lineage>
        <taxon>Bacteria</taxon>
        <taxon>Pseudomonadati</taxon>
        <taxon>Verrucomicrobiota</taxon>
        <taxon>Verrucomicrobiia</taxon>
        <taxon>Verrucomicrobiales</taxon>
        <taxon>Verrucomicrobiaceae</taxon>
        <taxon>Luteolibacter</taxon>
    </lineage>
</organism>
<proteinExistence type="predicted"/>
<keyword evidence="1" id="KW-1133">Transmembrane helix</keyword>
<evidence type="ECO:0000256" key="1">
    <source>
        <dbReference type="SAM" id="Phobius"/>
    </source>
</evidence>
<feature type="transmembrane region" description="Helical" evidence="1">
    <location>
        <begin position="61"/>
        <end position="82"/>
    </location>
</feature>